<keyword evidence="1" id="KW-0472">Membrane</keyword>
<dbReference type="EMBL" id="BTRK01000001">
    <property type="protein sequence ID" value="GMR31158.1"/>
    <property type="molecule type" value="Genomic_DNA"/>
</dbReference>
<keyword evidence="3" id="KW-1185">Reference proteome</keyword>
<organism evidence="2 3">
    <name type="scientific">Pristionchus mayeri</name>
    <dbReference type="NCBI Taxonomy" id="1317129"/>
    <lineage>
        <taxon>Eukaryota</taxon>
        <taxon>Metazoa</taxon>
        <taxon>Ecdysozoa</taxon>
        <taxon>Nematoda</taxon>
        <taxon>Chromadorea</taxon>
        <taxon>Rhabditida</taxon>
        <taxon>Rhabditina</taxon>
        <taxon>Diplogasteromorpha</taxon>
        <taxon>Diplogasteroidea</taxon>
        <taxon>Neodiplogasteridae</taxon>
        <taxon>Pristionchus</taxon>
    </lineage>
</organism>
<accession>A0AAN5BZK5</accession>
<dbReference type="InterPro" id="IPR014743">
    <property type="entry name" value="Cl-channel_core"/>
</dbReference>
<dbReference type="AlphaFoldDB" id="A0AAN5BZK5"/>
<comment type="caution">
    <text evidence="2">The sequence shown here is derived from an EMBL/GenBank/DDBJ whole genome shotgun (WGS) entry which is preliminary data.</text>
</comment>
<dbReference type="GO" id="GO:0005886">
    <property type="term" value="C:plasma membrane"/>
    <property type="evidence" value="ECO:0007669"/>
    <property type="project" value="TreeGrafter"/>
</dbReference>
<sequence length="131" mass="14906">VHETNGLFSRERRRRRSRLIHYLETKLAHSKHVIFDWLFLAILGISGATISIVIDQITKRASGLLQYMIAAQQLRGPSYFNLPWIVYTTILIVAAAFFVRLVSMPAIGSGTAEMKTMIRGVILKDYLTLRT</sequence>
<feature type="non-terminal residue" evidence="2">
    <location>
        <position position="1"/>
    </location>
</feature>
<evidence type="ECO:0000313" key="3">
    <source>
        <dbReference type="Proteomes" id="UP001328107"/>
    </source>
</evidence>
<evidence type="ECO:0000256" key="1">
    <source>
        <dbReference type="SAM" id="Phobius"/>
    </source>
</evidence>
<gene>
    <name evidence="2" type="ORF">PMAYCL1PPCAC_01353</name>
</gene>
<feature type="transmembrane region" description="Helical" evidence="1">
    <location>
        <begin position="84"/>
        <end position="107"/>
    </location>
</feature>
<feature type="transmembrane region" description="Helical" evidence="1">
    <location>
        <begin position="33"/>
        <end position="54"/>
    </location>
</feature>
<dbReference type="Gene3D" id="1.10.3080.10">
    <property type="entry name" value="Clc chloride channel"/>
    <property type="match status" value="1"/>
</dbReference>
<reference evidence="3" key="1">
    <citation type="submission" date="2022-10" db="EMBL/GenBank/DDBJ databases">
        <title>Genome assembly of Pristionchus species.</title>
        <authorList>
            <person name="Yoshida K."/>
            <person name="Sommer R.J."/>
        </authorList>
    </citation>
    <scope>NUCLEOTIDE SEQUENCE [LARGE SCALE GENOMIC DNA]</scope>
    <source>
        <strain evidence="3">RS5460</strain>
    </source>
</reference>
<dbReference type="PANTHER" id="PTHR45720">
    <property type="entry name" value="CHLORIDE CHANNEL PROTEIN 2"/>
    <property type="match status" value="1"/>
</dbReference>
<evidence type="ECO:0000313" key="2">
    <source>
        <dbReference type="EMBL" id="GMR31158.1"/>
    </source>
</evidence>
<dbReference type="GO" id="GO:0005247">
    <property type="term" value="F:voltage-gated chloride channel activity"/>
    <property type="evidence" value="ECO:0007669"/>
    <property type="project" value="TreeGrafter"/>
</dbReference>
<name>A0AAN5BZK5_9BILA</name>
<dbReference type="Proteomes" id="UP001328107">
    <property type="component" value="Unassembled WGS sequence"/>
</dbReference>
<proteinExistence type="predicted"/>
<dbReference type="PANTHER" id="PTHR45720:SF5">
    <property type="entry name" value="CHLORIDE CHANNEL PROTEIN"/>
    <property type="match status" value="1"/>
</dbReference>
<feature type="non-terminal residue" evidence="2">
    <location>
        <position position="131"/>
    </location>
</feature>
<keyword evidence="1" id="KW-0812">Transmembrane</keyword>
<evidence type="ECO:0008006" key="4">
    <source>
        <dbReference type="Google" id="ProtNLM"/>
    </source>
</evidence>
<keyword evidence="1" id="KW-1133">Transmembrane helix</keyword>
<dbReference type="InterPro" id="IPR050970">
    <property type="entry name" value="Cl_channel_volt-gated"/>
</dbReference>
<dbReference type="SUPFAM" id="SSF81340">
    <property type="entry name" value="Clc chloride channel"/>
    <property type="match status" value="1"/>
</dbReference>
<protein>
    <recommendedName>
        <fullName evidence="4">Chloride channel protein</fullName>
    </recommendedName>
</protein>